<evidence type="ECO:0000256" key="7">
    <source>
        <dbReference type="ARBA" id="ARBA00022989"/>
    </source>
</evidence>
<dbReference type="InterPro" id="IPR055414">
    <property type="entry name" value="LRR_R13L4/SHOC2-like"/>
</dbReference>
<dbReference type="OrthoDB" id="442066at2759"/>
<evidence type="ECO:0000256" key="10">
    <source>
        <dbReference type="ARBA" id="ARBA00023180"/>
    </source>
</evidence>
<evidence type="ECO:0000313" key="13">
    <source>
        <dbReference type="EMBL" id="KAF7847431.1"/>
    </source>
</evidence>
<keyword evidence="8 11" id="KW-0472">Membrane</keyword>
<dbReference type="PANTHER" id="PTHR48061:SF46">
    <property type="entry name" value="LEUCINE-RICH REPEAT-CONTAINING N-TERMINAL PLANT-TYPE DOMAIN-CONTAINING PROTEIN"/>
    <property type="match status" value="1"/>
</dbReference>
<dbReference type="SUPFAM" id="SSF52058">
    <property type="entry name" value="L domain-like"/>
    <property type="match status" value="1"/>
</dbReference>
<feature type="transmembrane region" description="Helical" evidence="11">
    <location>
        <begin position="558"/>
        <end position="578"/>
    </location>
</feature>
<name>A0A8T0CIB0_CORYI</name>
<evidence type="ECO:0000256" key="4">
    <source>
        <dbReference type="ARBA" id="ARBA00022692"/>
    </source>
</evidence>
<dbReference type="PANTHER" id="PTHR48061">
    <property type="entry name" value="LEUCINE-RICH REPEAT RECEPTOR PROTEIN KINASE EMS1-LIKE-RELATED"/>
    <property type="match status" value="1"/>
</dbReference>
<dbReference type="GO" id="GO:0016020">
    <property type="term" value="C:membrane"/>
    <property type="evidence" value="ECO:0007669"/>
    <property type="project" value="UniProtKB-SubCell"/>
</dbReference>
<keyword evidence="7 11" id="KW-1133">Transmembrane helix</keyword>
<comment type="caution">
    <text evidence="13">The sequence shown here is derived from an EMBL/GenBank/DDBJ whole genome shotgun (WGS) entry which is preliminary data.</text>
</comment>
<dbReference type="Proteomes" id="UP000806378">
    <property type="component" value="Unassembled WGS sequence"/>
</dbReference>
<organism evidence="13 14">
    <name type="scientific">Corymbia citriodora subsp. variegata</name>
    <dbReference type="NCBI Taxonomy" id="360336"/>
    <lineage>
        <taxon>Eukaryota</taxon>
        <taxon>Viridiplantae</taxon>
        <taxon>Streptophyta</taxon>
        <taxon>Embryophyta</taxon>
        <taxon>Tracheophyta</taxon>
        <taxon>Spermatophyta</taxon>
        <taxon>Magnoliopsida</taxon>
        <taxon>eudicotyledons</taxon>
        <taxon>Gunneridae</taxon>
        <taxon>Pentapetalae</taxon>
        <taxon>rosids</taxon>
        <taxon>malvids</taxon>
        <taxon>Myrtales</taxon>
        <taxon>Myrtaceae</taxon>
        <taxon>Myrtoideae</taxon>
        <taxon>Eucalypteae</taxon>
        <taxon>Corymbia</taxon>
    </lineage>
</organism>
<dbReference type="FunFam" id="3.80.10.10:FF:000041">
    <property type="entry name" value="LRR receptor-like serine/threonine-protein kinase ERECTA"/>
    <property type="match status" value="1"/>
</dbReference>
<dbReference type="InterPro" id="IPR046956">
    <property type="entry name" value="RLP23-like"/>
</dbReference>
<dbReference type="Pfam" id="PF23598">
    <property type="entry name" value="LRR_14"/>
    <property type="match status" value="1"/>
</dbReference>
<comment type="similarity">
    <text evidence="2">Belongs to the RLP family.</text>
</comment>
<accession>A0A8T0CIB0</accession>
<keyword evidence="9" id="KW-0675">Receptor</keyword>
<dbReference type="InterPro" id="IPR001611">
    <property type="entry name" value="Leu-rich_rpt"/>
</dbReference>
<evidence type="ECO:0000256" key="1">
    <source>
        <dbReference type="ARBA" id="ARBA00004479"/>
    </source>
</evidence>
<comment type="subcellular location">
    <subcellularLocation>
        <location evidence="1">Membrane</location>
        <topology evidence="1">Single-pass type I membrane protein</topology>
    </subcellularLocation>
</comment>
<protein>
    <recommendedName>
        <fullName evidence="12">Disease resistance R13L4/SHOC-2-like LRR domain-containing protein</fullName>
    </recommendedName>
</protein>
<dbReference type="EMBL" id="MU090827">
    <property type="protein sequence ID" value="KAF7847431.1"/>
    <property type="molecule type" value="Genomic_DNA"/>
</dbReference>
<feature type="domain" description="Disease resistance R13L4/SHOC-2-like LRR" evidence="12">
    <location>
        <begin position="140"/>
        <end position="319"/>
    </location>
</feature>
<dbReference type="Pfam" id="PF00560">
    <property type="entry name" value="LRR_1"/>
    <property type="match status" value="2"/>
</dbReference>
<evidence type="ECO:0000256" key="3">
    <source>
        <dbReference type="ARBA" id="ARBA00022614"/>
    </source>
</evidence>
<evidence type="ECO:0000259" key="12">
    <source>
        <dbReference type="Pfam" id="PF23598"/>
    </source>
</evidence>
<evidence type="ECO:0000256" key="5">
    <source>
        <dbReference type="ARBA" id="ARBA00022729"/>
    </source>
</evidence>
<dbReference type="SUPFAM" id="SSF52047">
    <property type="entry name" value="RNI-like"/>
    <property type="match status" value="1"/>
</dbReference>
<evidence type="ECO:0000256" key="8">
    <source>
        <dbReference type="ARBA" id="ARBA00023136"/>
    </source>
</evidence>
<dbReference type="Pfam" id="PF13516">
    <property type="entry name" value="LRR_6"/>
    <property type="match status" value="1"/>
</dbReference>
<proteinExistence type="inferred from homology"/>
<gene>
    <name evidence="13" type="ORF">BT93_L2974</name>
</gene>
<keyword evidence="10" id="KW-0325">Glycoprotein</keyword>
<sequence>MASRGRSLRCYLHRTLHSNNSLFALRHLQSLNLASNNFRISPFLPELSVFTELRHLNLSCSHFSSLVPVEISSLSKLVLLDLSFNYKIENTGFKMLVQSLTGLRDFDLYYVDMSAVSPNSFMNLSSSDSNWSNSLESLTLLYISISGKIPDSIGELKNVKTLDLRNCKFTGSIPSLLVNLKKLTRLDLSSNESIGHIPSVVVKLERLVYLDLSLNNFTTVLDVRMFSTLKNLQELCLTGPLPSSICKSSSLIELILARNNFSSSIPQCLGNLTNLFDLDLSANKFEGTFPRSLDNCPSLTILNVNYNKINNTFPKWVDLSKNRFEGPLPIPPPTTRIYSTANKKFGVIPRKFDEDSQLRTIDFSQNQFEGTLPRSLLHSENLEIWDLALPKLQVLVLRSNMFHGSVSSPRAARPFSKLRIFDLSNDNLSDLAMVIIKGMEIQLAKIIIVFTSINLLSNHFDGKLLVDIGNLKFTGKIPQELADLTSLEFLNLSENQLIGPIPQGRQFNTFKNDSFVKNPGLCRFPLLETCGNISQEIPPVTILEENDTEQGGWFELRAMLMGYGCGIIAGVSLGYIVLGSKRFEWLAVLLERKGANMKKKWMRNACRSYQR</sequence>
<keyword evidence="6" id="KW-0677">Repeat</keyword>
<evidence type="ECO:0000256" key="6">
    <source>
        <dbReference type="ARBA" id="ARBA00022737"/>
    </source>
</evidence>
<reference evidence="13" key="1">
    <citation type="submission" date="2020-05" db="EMBL/GenBank/DDBJ databases">
        <title>WGS assembly of Corymbia citriodora subspecies variegata.</title>
        <authorList>
            <person name="Barry K."/>
            <person name="Hundley H."/>
            <person name="Shu S."/>
            <person name="Jenkins J."/>
            <person name="Grimwood J."/>
            <person name="Baten A."/>
        </authorList>
    </citation>
    <scope>NUCLEOTIDE SEQUENCE</scope>
    <source>
        <strain evidence="13">CV2-018</strain>
    </source>
</reference>
<keyword evidence="14" id="KW-1185">Reference proteome</keyword>
<evidence type="ECO:0000256" key="9">
    <source>
        <dbReference type="ARBA" id="ARBA00023170"/>
    </source>
</evidence>
<dbReference type="AlphaFoldDB" id="A0A8T0CIB0"/>
<evidence type="ECO:0000313" key="14">
    <source>
        <dbReference type="Proteomes" id="UP000806378"/>
    </source>
</evidence>
<dbReference type="Gramene" id="rna-gnl|WGS:JABURB|Cocit.L2974.1">
    <property type="protein sequence ID" value="cds-KAF7847431.1"/>
    <property type="gene ID" value="gene-BT93_L2974"/>
</dbReference>
<dbReference type="InterPro" id="IPR032675">
    <property type="entry name" value="LRR_dom_sf"/>
</dbReference>
<keyword evidence="4 11" id="KW-0812">Transmembrane</keyword>
<keyword evidence="3" id="KW-0433">Leucine-rich repeat</keyword>
<evidence type="ECO:0000256" key="11">
    <source>
        <dbReference type="SAM" id="Phobius"/>
    </source>
</evidence>
<dbReference type="Gene3D" id="3.80.10.10">
    <property type="entry name" value="Ribonuclease Inhibitor"/>
    <property type="match status" value="4"/>
</dbReference>
<keyword evidence="5" id="KW-0732">Signal</keyword>
<evidence type="ECO:0000256" key="2">
    <source>
        <dbReference type="ARBA" id="ARBA00009592"/>
    </source>
</evidence>